<dbReference type="Proteomes" id="UP000037660">
    <property type="component" value="Unassembled WGS sequence"/>
</dbReference>
<keyword evidence="2" id="KW-0732">Signal</keyword>
<feature type="signal peptide" evidence="2">
    <location>
        <begin position="1"/>
        <end position="25"/>
    </location>
</feature>
<feature type="compositionally biased region" description="Low complexity" evidence="1">
    <location>
        <begin position="77"/>
        <end position="97"/>
    </location>
</feature>
<feature type="compositionally biased region" description="Low complexity" evidence="1">
    <location>
        <begin position="26"/>
        <end position="52"/>
    </location>
</feature>
<dbReference type="EMBL" id="BBYR01000054">
    <property type="protein sequence ID" value="GAP37690.1"/>
    <property type="molecule type" value="Genomic_DNA"/>
</dbReference>
<proteinExistence type="predicted"/>
<dbReference type="RefSeq" id="WP_054021609.1">
    <property type="nucleotide sequence ID" value="NZ_BBYR01000054.1"/>
</dbReference>
<evidence type="ECO:0000313" key="4">
    <source>
        <dbReference type="Proteomes" id="UP000037660"/>
    </source>
</evidence>
<name>A0A0K8P662_PISS1</name>
<sequence length="106" mass="10331">MKTSKTLASAVAAAAVVGSIGLAVAQTSSDPMSSPSPTTTTPSQSTTTTPPSDGTVNTAPSTMDRSANSPSSSDMNTPSGSSTPYGSTTPSYGSSSSDLPPQADRG</sequence>
<accession>A0A0K8P662</accession>
<dbReference type="AlphaFoldDB" id="A0A0K8P662"/>
<feature type="chain" id="PRO_5005513794" evidence="2">
    <location>
        <begin position="26"/>
        <end position="106"/>
    </location>
</feature>
<protein>
    <submittedName>
        <fullName evidence="3">Uncharacterized protein</fullName>
    </submittedName>
</protein>
<evidence type="ECO:0000313" key="3">
    <source>
        <dbReference type="EMBL" id="GAP37690.1"/>
    </source>
</evidence>
<organism evidence="3 4">
    <name type="scientific">Piscinibacter sakaiensis</name>
    <name type="common">Ideonella sakaiensis</name>
    <dbReference type="NCBI Taxonomy" id="1547922"/>
    <lineage>
        <taxon>Bacteria</taxon>
        <taxon>Pseudomonadati</taxon>
        <taxon>Pseudomonadota</taxon>
        <taxon>Betaproteobacteria</taxon>
        <taxon>Burkholderiales</taxon>
        <taxon>Sphaerotilaceae</taxon>
        <taxon>Piscinibacter</taxon>
    </lineage>
</organism>
<keyword evidence="4" id="KW-1185">Reference proteome</keyword>
<evidence type="ECO:0000256" key="1">
    <source>
        <dbReference type="SAM" id="MobiDB-lite"/>
    </source>
</evidence>
<gene>
    <name evidence="3" type="ORF">ISF6_3635</name>
</gene>
<evidence type="ECO:0000256" key="2">
    <source>
        <dbReference type="SAM" id="SignalP"/>
    </source>
</evidence>
<comment type="caution">
    <text evidence="3">The sequence shown here is derived from an EMBL/GenBank/DDBJ whole genome shotgun (WGS) entry which is preliminary data.</text>
</comment>
<reference evidence="3 4" key="2">
    <citation type="journal article" date="2016" name="Science">
        <title>A bacterium that degrades and assimilates poly(ethylene terephthalate).</title>
        <authorList>
            <person name="Yoshida S."/>
            <person name="Hiraga K."/>
            <person name="Takehana T."/>
            <person name="Taniguchi I."/>
            <person name="Yamaji H."/>
            <person name="Maeda Y."/>
            <person name="Toyohara K."/>
            <person name="Miyamoto K."/>
            <person name="Kimura Y."/>
            <person name="Oda K."/>
        </authorList>
    </citation>
    <scope>NUCLEOTIDE SEQUENCE [LARGE SCALE GENOMIC DNA]</scope>
    <source>
        <strain evidence="4">NBRC 110686 / TISTR 2288 / 201-F6</strain>
    </source>
</reference>
<reference evidence="4" key="1">
    <citation type="submission" date="2015-07" db="EMBL/GenBank/DDBJ databases">
        <title>Discovery of a poly(ethylene terephthalate assimilation.</title>
        <authorList>
            <person name="Yoshida S."/>
            <person name="Hiraga K."/>
            <person name="Takehana T."/>
            <person name="Taniguchi I."/>
            <person name="Yamaji H."/>
            <person name="Maeda Y."/>
            <person name="Toyohara K."/>
            <person name="Miyamoto K."/>
            <person name="Kimura Y."/>
            <person name="Oda K."/>
        </authorList>
    </citation>
    <scope>NUCLEOTIDE SEQUENCE [LARGE SCALE GENOMIC DNA]</scope>
    <source>
        <strain evidence="4">NBRC 110686 / TISTR 2288 / 201-F6</strain>
    </source>
</reference>
<feature type="region of interest" description="Disordered" evidence="1">
    <location>
        <begin position="26"/>
        <end position="106"/>
    </location>
</feature>
<feature type="compositionally biased region" description="Polar residues" evidence="1">
    <location>
        <begin position="54"/>
        <end position="76"/>
    </location>
</feature>